<evidence type="ECO:0000313" key="3">
    <source>
        <dbReference type="EMBL" id="EYU38224.1"/>
    </source>
</evidence>
<dbReference type="PROSITE" id="PS51375">
    <property type="entry name" value="PPR"/>
    <property type="match status" value="5"/>
</dbReference>
<dbReference type="FunFam" id="1.25.40.10:FF:000158">
    <property type="entry name" value="pentatricopeptide repeat-containing protein At2g33680"/>
    <property type="match status" value="1"/>
</dbReference>
<reference evidence="3 4" key="1">
    <citation type="journal article" date="2013" name="Proc. Natl. Acad. Sci. U.S.A.">
        <title>Fine-scale variation in meiotic recombination in Mimulus inferred from population shotgun sequencing.</title>
        <authorList>
            <person name="Hellsten U."/>
            <person name="Wright K.M."/>
            <person name="Jenkins J."/>
            <person name="Shu S."/>
            <person name="Yuan Y."/>
            <person name="Wessler S.R."/>
            <person name="Schmutz J."/>
            <person name="Willis J.H."/>
            <person name="Rokhsar D.S."/>
        </authorList>
    </citation>
    <scope>NUCLEOTIDE SEQUENCE [LARGE SCALE GENOMIC DNA]</scope>
    <source>
        <strain evidence="4">cv. DUN x IM62</strain>
    </source>
</reference>
<gene>
    <name evidence="3" type="ORF">MIMGU_mgv1a019053mg</name>
</gene>
<evidence type="ECO:0000256" key="2">
    <source>
        <dbReference type="PROSITE-ProRule" id="PRU00708"/>
    </source>
</evidence>
<name>A0A022RDV2_ERYGU</name>
<dbReference type="InterPro" id="IPR046960">
    <property type="entry name" value="PPR_At4g14850-like_plant"/>
</dbReference>
<dbReference type="eggNOG" id="KOG4197">
    <property type="taxonomic scope" value="Eukaryota"/>
</dbReference>
<dbReference type="FunFam" id="1.25.40.10:FF:000687">
    <property type="entry name" value="Pentatricopeptide repeat-containing protein At4g33170"/>
    <property type="match status" value="1"/>
</dbReference>
<evidence type="ECO:0000256" key="1">
    <source>
        <dbReference type="ARBA" id="ARBA00022737"/>
    </source>
</evidence>
<proteinExistence type="predicted"/>
<evidence type="ECO:0008006" key="5">
    <source>
        <dbReference type="Google" id="ProtNLM"/>
    </source>
</evidence>
<dbReference type="PANTHER" id="PTHR47926">
    <property type="entry name" value="PENTATRICOPEPTIDE REPEAT-CONTAINING PROTEIN"/>
    <property type="match status" value="1"/>
</dbReference>
<dbReference type="FunFam" id="1.25.40.10:FF:000343">
    <property type="entry name" value="Pentatricopeptide repeat-containing protein At3g58590"/>
    <property type="match status" value="1"/>
</dbReference>
<dbReference type="Pfam" id="PF01535">
    <property type="entry name" value="PPR"/>
    <property type="match status" value="3"/>
</dbReference>
<sequence>NAVLWNVLINNYSQLGLAHHSLSSLQLFKQMLRHGSLPNSHTFAGVFSAAVVLEDAVMAHQAHSLVVKLVESADVFVYSSMVNVYAKLGFLDEARNVFDEMPVRNSITWSTMISGYASRRLADKAFGIFRWMLSGGAEEESNEFVFTSVLSAFTSPEFVNLGKQVHCLAIKNGLSEIVSVGNAVVTMYAKCGSLKNSIQMFELSTEKNSITWSAMITGHAHNGEGEKALALFHDMHSHGMKPSEYTLVGVLNSCSDTEQINIGKQVHAYLVKAGFEHQMYITTSLVDMYAKCGYIVEAQKGFDYLHEPDLVLWTSMIGGYVQNGDNEKAFSLYCTMQTKGIAPNELTMASVLKACSSLSSLEQGKQVHAHVVKNGFSLEVPIGSALSTMYSKCGALDDGYSVFRRMPSVDVISWNAMISGLAQNGFGNEALELFEEMQWENAKPDYVTFVNVLSACSHMGLVDRGREYFELMLDKFGLAPRVEHYACMVDVLGRAGKLLEAREFIESAANIDHGLCLWRILLSASRNYRDFEMGIYAGEKLVELGSSESSAYVLLSSIYSALGRLEDVERVRRVMNTRGVSKEPGCSWIELKNQVHVFVVGDLLHPEIKNIREELWSGVHTFSCGVRD</sequence>
<organism evidence="3 4">
    <name type="scientific">Erythranthe guttata</name>
    <name type="common">Yellow monkey flower</name>
    <name type="synonym">Mimulus guttatus</name>
    <dbReference type="NCBI Taxonomy" id="4155"/>
    <lineage>
        <taxon>Eukaryota</taxon>
        <taxon>Viridiplantae</taxon>
        <taxon>Streptophyta</taxon>
        <taxon>Embryophyta</taxon>
        <taxon>Tracheophyta</taxon>
        <taxon>Spermatophyta</taxon>
        <taxon>Magnoliopsida</taxon>
        <taxon>eudicotyledons</taxon>
        <taxon>Gunneridae</taxon>
        <taxon>Pentapetalae</taxon>
        <taxon>asterids</taxon>
        <taxon>lamiids</taxon>
        <taxon>Lamiales</taxon>
        <taxon>Phrymaceae</taxon>
        <taxon>Erythranthe</taxon>
    </lineage>
</organism>
<dbReference type="Pfam" id="PF13041">
    <property type="entry name" value="PPR_2"/>
    <property type="match status" value="3"/>
</dbReference>
<dbReference type="GO" id="GO:0009451">
    <property type="term" value="P:RNA modification"/>
    <property type="evidence" value="ECO:0000318"/>
    <property type="project" value="GO_Central"/>
</dbReference>
<dbReference type="InterPro" id="IPR002885">
    <property type="entry name" value="PPR_rpt"/>
</dbReference>
<dbReference type="AlphaFoldDB" id="A0A022RDV2"/>
<dbReference type="STRING" id="4155.A0A022RDV2"/>
<keyword evidence="1" id="KW-0677">Repeat</keyword>
<feature type="repeat" description="PPR" evidence="2">
    <location>
        <begin position="74"/>
        <end position="108"/>
    </location>
</feature>
<accession>A0A022RDV2</accession>
<dbReference type="NCBIfam" id="TIGR00756">
    <property type="entry name" value="PPR"/>
    <property type="match status" value="4"/>
</dbReference>
<dbReference type="Gene3D" id="1.25.40.10">
    <property type="entry name" value="Tetratricopeptide repeat domain"/>
    <property type="match status" value="3"/>
</dbReference>
<dbReference type="Proteomes" id="UP000030748">
    <property type="component" value="Unassembled WGS sequence"/>
</dbReference>
<feature type="non-terminal residue" evidence="3">
    <location>
        <position position="1"/>
    </location>
</feature>
<dbReference type="InterPro" id="IPR011990">
    <property type="entry name" value="TPR-like_helical_dom_sf"/>
</dbReference>
<evidence type="ECO:0000313" key="4">
    <source>
        <dbReference type="Proteomes" id="UP000030748"/>
    </source>
</evidence>
<protein>
    <recommendedName>
        <fullName evidence="5">Pentatricopeptide repeat-containing protein</fullName>
    </recommendedName>
</protein>
<feature type="repeat" description="PPR" evidence="2">
    <location>
        <begin position="1"/>
        <end position="38"/>
    </location>
</feature>
<dbReference type="PANTHER" id="PTHR47926:SF521">
    <property type="entry name" value="PENTATRICOPEPTIDE REPEAT-CONTAINING PROTEIN"/>
    <property type="match status" value="1"/>
</dbReference>
<feature type="repeat" description="PPR" evidence="2">
    <location>
        <begin position="410"/>
        <end position="444"/>
    </location>
</feature>
<dbReference type="EMBL" id="KI630493">
    <property type="protein sequence ID" value="EYU38224.1"/>
    <property type="molecule type" value="Genomic_DNA"/>
</dbReference>
<feature type="repeat" description="PPR" evidence="2">
    <location>
        <begin position="309"/>
        <end position="343"/>
    </location>
</feature>
<dbReference type="InterPro" id="IPR046848">
    <property type="entry name" value="E_motif"/>
</dbReference>
<dbReference type="GO" id="GO:0099402">
    <property type="term" value="P:plant organ development"/>
    <property type="evidence" value="ECO:0007669"/>
    <property type="project" value="UniProtKB-ARBA"/>
</dbReference>
<dbReference type="GO" id="GO:0003723">
    <property type="term" value="F:RNA binding"/>
    <property type="evidence" value="ECO:0000318"/>
    <property type="project" value="GO_Central"/>
</dbReference>
<dbReference type="Pfam" id="PF20431">
    <property type="entry name" value="E_motif"/>
    <property type="match status" value="1"/>
</dbReference>
<feature type="repeat" description="PPR" evidence="2">
    <location>
        <begin position="208"/>
        <end position="242"/>
    </location>
</feature>
<keyword evidence="4" id="KW-1185">Reference proteome</keyword>